<keyword evidence="3" id="KW-1185">Reference proteome</keyword>
<protein>
    <recommendedName>
        <fullName evidence="1">Methyltransferase type 11 domain-containing protein</fullName>
    </recommendedName>
</protein>
<dbReference type="EMBL" id="JXYS01000029">
    <property type="protein sequence ID" value="KJF17853.1"/>
    <property type="molecule type" value="Genomic_DNA"/>
</dbReference>
<gene>
    <name evidence="2" type="ORF">AXFE_13500</name>
</gene>
<dbReference type="Pfam" id="PF08241">
    <property type="entry name" value="Methyltransf_11"/>
    <property type="match status" value="1"/>
</dbReference>
<dbReference type="SUPFAM" id="SSF53335">
    <property type="entry name" value="S-adenosyl-L-methionine-dependent methyltransferases"/>
    <property type="match status" value="1"/>
</dbReference>
<dbReference type="Gene3D" id="3.40.50.150">
    <property type="entry name" value="Vaccinia Virus protein VP39"/>
    <property type="match status" value="1"/>
</dbReference>
<evidence type="ECO:0000313" key="3">
    <source>
        <dbReference type="Proteomes" id="UP000032360"/>
    </source>
</evidence>
<proteinExistence type="predicted"/>
<dbReference type="STRING" id="1280514.AXFE_13500"/>
<dbReference type="InterPro" id="IPR013216">
    <property type="entry name" value="Methyltransf_11"/>
</dbReference>
<dbReference type="AlphaFoldDB" id="A0A0D8HIV0"/>
<dbReference type="RefSeq" id="WP_052605093.1">
    <property type="nucleotide sequence ID" value="NZ_JXYS01000029.1"/>
</dbReference>
<dbReference type="InterPro" id="IPR029063">
    <property type="entry name" value="SAM-dependent_MTases_sf"/>
</dbReference>
<feature type="domain" description="Methyltransferase type 11" evidence="1">
    <location>
        <begin position="34"/>
        <end position="130"/>
    </location>
</feature>
<dbReference type="OrthoDB" id="3469983at2"/>
<reference evidence="2 3" key="1">
    <citation type="submission" date="2015-01" db="EMBL/GenBank/DDBJ databases">
        <title>Draft genome of the acidophilic iron oxidizer Acidithrix ferrooxidans strain Py-F3.</title>
        <authorList>
            <person name="Poehlein A."/>
            <person name="Eisen S."/>
            <person name="Schloemann M."/>
            <person name="Johnson B.D."/>
            <person name="Daniel R."/>
            <person name="Muehling M."/>
        </authorList>
    </citation>
    <scope>NUCLEOTIDE SEQUENCE [LARGE SCALE GENOMIC DNA]</scope>
    <source>
        <strain evidence="2 3">Py-F3</strain>
    </source>
</reference>
<dbReference type="CDD" id="cd02440">
    <property type="entry name" value="AdoMet_MTases"/>
    <property type="match status" value="1"/>
</dbReference>
<comment type="caution">
    <text evidence="2">The sequence shown here is derived from an EMBL/GenBank/DDBJ whole genome shotgun (WGS) entry which is preliminary data.</text>
</comment>
<dbReference type="Proteomes" id="UP000032360">
    <property type="component" value="Unassembled WGS sequence"/>
</dbReference>
<accession>A0A0D8HIV0</accession>
<name>A0A0D8HIV0_9ACTN</name>
<evidence type="ECO:0000259" key="1">
    <source>
        <dbReference type="Pfam" id="PF08241"/>
    </source>
</evidence>
<sequence>MTFAIPYQLRDDLYKSPLLRALQHLRDMTGFSCVDVGAGGGEVSIALAELCGQNGRIYAVDIDPVRRNEIATHAAQFSQVIALTQAAQELTLPEQVDLAYCRFLLLAVPEPKIVISRMIKATKKGGWVILQEPITSCGRVGRLPLSMDSDFVVDPDIGASLLELLIDQDLEVKDAWIEAPVGIGPGAVSSYLEALTDTEVLDEQIVLPPVVTVVGRVNR</sequence>
<dbReference type="GO" id="GO:0008757">
    <property type="term" value="F:S-adenosylmethionine-dependent methyltransferase activity"/>
    <property type="evidence" value="ECO:0007669"/>
    <property type="project" value="InterPro"/>
</dbReference>
<organism evidence="2 3">
    <name type="scientific">Acidithrix ferrooxidans</name>
    <dbReference type="NCBI Taxonomy" id="1280514"/>
    <lineage>
        <taxon>Bacteria</taxon>
        <taxon>Bacillati</taxon>
        <taxon>Actinomycetota</taxon>
        <taxon>Acidimicrobiia</taxon>
        <taxon>Acidimicrobiales</taxon>
        <taxon>Acidimicrobiaceae</taxon>
        <taxon>Acidithrix</taxon>
    </lineage>
</organism>
<evidence type="ECO:0000313" key="2">
    <source>
        <dbReference type="EMBL" id="KJF17853.1"/>
    </source>
</evidence>